<protein>
    <submittedName>
        <fullName evidence="9">DUF2817 domain-containing protein</fullName>
    </submittedName>
</protein>
<dbReference type="EMBL" id="JAAEHK010000009">
    <property type="protein sequence ID" value="NDL70501.1"/>
    <property type="molecule type" value="Genomic_DNA"/>
</dbReference>
<dbReference type="AlphaFoldDB" id="A0A7C9K621"/>
<dbReference type="GO" id="GO:0005615">
    <property type="term" value="C:extracellular space"/>
    <property type="evidence" value="ECO:0007669"/>
    <property type="project" value="TreeGrafter"/>
</dbReference>
<reference evidence="9 10" key="1">
    <citation type="submission" date="2020-01" db="EMBL/GenBank/DDBJ databases">
        <title>Whole genome sequencing of Halomonas alkaliphila strain LS44.</title>
        <authorList>
            <person name="Kumar S."/>
            <person name="Paul D."/>
            <person name="Shouche Y."/>
            <person name="Suryavanshi M.V."/>
        </authorList>
    </citation>
    <scope>NUCLEOTIDE SEQUENCE [LARGE SCALE GENOMIC DNA]</scope>
    <source>
        <strain evidence="9 10">LS44</strain>
    </source>
</reference>
<comment type="cofactor">
    <cofactor evidence="1">
        <name>Zn(2+)</name>
        <dbReference type="ChEBI" id="CHEBI:29105"/>
    </cofactor>
</comment>
<keyword evidence="4" id="KW-0378">Hydrolase</keyword>
<dbReference type="GO" id="GO:0006508">
    <property type="term" value="P:proteolysis"/>
    <property type="evidence" value="ECO:0007669"/>
    <property type="project" value="UniProtKB-KW"/>
</dbReference>
<dbReference type="InterPro" id="IPR000834">
    <property type="entry name" value="Peptidase_M14"/>
</dbReference>
<evidence type="ECO:0000313" key="9">
    <source>
        <dbReference type="EMBL" id="NDL70501.1"/>
    </source>
</evidence>
<dbReference type="PANTHER" id="PTHR11705:SF143">
    <property type="entry name" value="SLL0236 PROTEIN"/>
    <property type="match status" value="1"/>
</dbReference>
<dbReference type="PANTHER" id="PTHR11705">
    <property type="entry name" value="PROTEASE FAMILY M14 CARBOXYPEPTIDASE A,B"/>
    <property type="match status" value="1"/>
</dbReference>
<proteinExistence type="inferred from homology"/>
<comment type="caution">
    <text evidence="7">Lacks conserved residue(s) required for the propagation of feature annotation.</text>
</comment>
<sequence length="925" mass="104710">MALPPFDPASEPLGSTDPRVRAFNSKLLDEGMHSKEDKFIDRFGEEKMTWYAMENERVGLLIAGGQIFETEAEGRAAAEDGQYFFAASADPDVSKTLYKRISESESQWIADDPSAELVRRMMLGDIDFSALPTLDEDVADGGTWVDRRAVSVKREYPEIWGLSHSDAFPTTQSVFDYLDALMAEFSQYVSKTLLGNDVLGGDIYRYNFRPADYYAEDRGNGGSYPQNDVELPLVVMTCSMHGDERHTTKAAVHFVEDLCRGWKNDKRLQNLRWGCEFALIPVLNPTGYDTDTRRNFADVDINRNFPAGWLEGGIYRGSEPLSEPESQALASYIVDEQYRLTAYIDNHRVRAGREDRPYSIWIGANGESAVGLAGDCVNHMIGYARRHISNVPQSNEPMGKLADLGPAQATLYVNDDVGVSSYLLETPPTLWGADTLLVYRHAVEAITALVWSVWDAETDNRRLEYRSEIGALQQKTSLLMNEAVGPSRQDKEFYFGNDDIESYFAVVNADWDILFDLPENQQFYREFYFDNEMISDAFVFVDADGYMLLDSGGDQEFYREFYFGNDDIESYFTVVNADGYVLLDPQSGSSPPDIDFSNLPSSYQGLDKGDPWLTNGVVHIEPQWPPYFMDTGRALFPGSDAVYAAFDALQGALPDYITSDVVGMSTLGKEIRAYRLSPPPFYSHSEYTDEDLEYPKIVLCSAIHGNEKEALLTLYHFVESVCLRWRESDFLHMFRWGVEIIILPCCNPDGVDQTLRRNANNVDLNRNFPYNWNESESGAGPSAGSEIETQLLMQVPALYPGALLYLDIHEHVNSNFFGWFSFNTVEDFSVFKPYARYLDGLCKRFNTHDDDANTSRIRVTGLQYGRMRSYWQNEYGVTGALWERNRHPQSIGAGSSIFQSHQFNALSLRAMLKAFSEQEIKEITL</sequence>
<evidence type="ECO:0000256" key="7">
    <source>
        <dbReference type="PROSITE-ProRule" id="PRU01379"/>
    </source>
</evidence>
<keyword evidence="5" id="KW-0862">Zinc</keyword>
<dbReference type="RefSeq" id="WP_162218392.1">
    <property type="nucleotide sequence ID" value="NZ_JAAEHK010000009.1"/>
</dbReference>
<evidence type="ECO:0000256" key="6">
    <source>
        <dbReference type="ARBA" id="ARBA00023049"/>
    </source>
</evidence>
<keyword evidence="6" id="KW-0482">Metalloprotease</keyword>
<evidence type="ECO:0000256" key="3">
    <source>
        <dbReference type="ARBA" id="ARBA00022670"/>
    </source>
</evidence>
<dbReference type="GO" id="GO:0008270">
    <property type="term" value="F:zinc ion binding"/>
    <property type="evidence" value="ECO:0007669"/>
    <property type="project" value="InterPro"/>
</dbReference>
<dbReference type="CDD" id="cd00596">
    <property type="entry name" value="Peptidase_M14_like"/>
    <property type="match status" value="2"/>
</dbReference>
<comment type="caution">
    <text evidence="9">The sequence shown here is derived from an EMBL/GenBank/DDBJ whole genome shotgun (WGS) entry which is preliminary data.</text>
</comment>
<evidence type="ECO:0000313" key="10">
    <source>
        <dbReference type="Proteomes" id="UP000480312"/>
    </source>
</evidence>
<feature type="active site" description="Proton donor/acceptor" evidence="7">
    <location>
        <position position="425"/>
    </location>
</feature>
<evidence type="ECO:0000256" key="4">
    <source>
        <dbReference type="ARBA" id="ARBA00022801"/>
    </source>
</evidence>
<comment type="similarity">
    <text evidence="2 7">Belongs to the peptidase M14 family.</text>
</comment>
<dbReference type="GO" id="GO:0004181">
    <property type="term" value="F:metallocarboxypeptidase activity"/>
    <property type="evidence" value="ECO:0007669"/>
    <property type="project" value="InterPro"/>
</dbReference>
<dbReference type="Pfam" id="PF00246">
    <property type="entry name" value="Peptidase_M14"/>
    <property type="match status" value="2"/>
</dbReference>
<gene>
    <name evidence="9" type="ORF">GPL32_08255</name>
</gene>
<evidence type="ECO:0000256" key="2">
    <source>
        <dbReference type="ARBA" id="ARBA00005988"/>
    </source>
</evidence>
<evidence type="ECO:0000256" key="5">
    <source>
        <dbReference type="ARBA" id="ARBA00022833"/>
    </source>
</evidence>
<accession>A0A7C9K621</accession>
<name>A0A7C9K621_9GAMM</name>
<dbReference type="Proteomes" id="UP000480312">
    <property type="component" value="Unassembled WGS sequence"/>
</dbReference>
<evidence type="ECO:0000259" key="8">
    <source>
        <dbReference type="PROSITE" id="PS52035"/>
    </source>
</evidence>
<evidence type="ECO:0000256" key="1">
    <source>
        <dbReference type="ARBA" id="ARBA00001947"/>
    </source>
</evidence>
<keyword evidence="3" id="KW-0645">Protease</keyword>
<dbReference type="Gene3D" id="3.40.630.10">
    <property type="entry name" value="Zn peptidases"/>
    <property type="match status" value="2"/>
</dbReference>
<dbReference type="SUPFAM" id="SSF53187">
    <property type="entry name" value="Zn-dependent exopeptidases"/>
    <property type="match status" value="2"/>
</dbReference>
<organism evidence="9 10">
    <name type="scientific">Vreelandella alkaliphila</name>
    <dbReference type="NCBI Taxonomy" id="272774"/>
    <lineage>
        <taxon>Bacteria</taxon>
        <taxon>Pseudomonadati</taxon>
        <taxon>Pseudomonadota</taxon>
        <taxon>Gammaproteobacteria</taxon>
        <taxon>Oceanospirillales</taxon>
        <taxon>Halomonadaceae</taxon>
        <taxon>Vreelandella</taxon>
    </lineage>
</organism>
<dbReference type="PROSITE" id="PS52035">
    <property type="entry name" value="PEPTIDASE_M14"/>
    <property type="match status" value="2"/>
</dbReference>
<feature type="domain" description="Peptidase M14" evidence="8">
    <location>
        <begin position="166"/>
        <end position="450"/>
    </location>
</feature>
<dbReference type="SMART" id="SM00631">
    <property type="entry name" value="Zn_pept"/>
    <property type="match status" value="1"/>
</dbReference>
<dbReference type="OrthoDB" id="6174659at2"/>
<feature type="domain" description="Peptidase M14" evidence="8">
    <location>
        <begin position="634"/>
        <end position="925"/>
    </location>
</feature>